<keyword evidence="3 5" id="KW-0689">Ribosomal protein</keyword>
<evidence type="ECO:0000256" key="3">
    <source>
        <dbReference type="ARBA" id="ARBA00022980"/>
    </source>
</evidence>
<dbReference type="PANTHER" id="PTHR15892">
    <property type="entry name" value="MITOCHONDRIAL RIBOSOMAL PROTEIN L30"/>
    <property type="match status" value="1"/>
</dbReference>
<evidence type="ECO:0000256" key="1">
    <source>
        <dbReference type="ARBA" id="ARBA00007594"/>
    </source>
</evidence>
<feature type="domain" description="Large ribosomal subunit protein uL30-like ferredoxin-like fold" evidence="6">
    <location>
        <begin position="5"/>
        <end position="53"/>
    </location>
</feature>
<evidence type="ECO:0000256" key="4">
    <source>
        <dbReference type="ARBA" id="ARBA00023274"/>
    </source>
</evidence>
<dbReference type="OrthoDB" id="9812790at2"/>
<keyword evidence="8" id="KW-1185">Reference proteome</keyword>
<dbReference type="GO" id="GO:0003735">
    <property type="term" value="F:structural constituent of ribosome"/>
    <property type="evidence" value="ECO:0007669"/>
    <property type="project" value="InterPro"/>
</dbReference>
<gene>
    <name evidence="5 7" type="primary">rpmD</name>
    <name evidence="7" type="ORF">LPTSP4_04050</name>
</gene>
<protein>
    <recommendedName>
        <fullName evidence="5">Large ribosomal subunit protein uL30</fullName>
    </recommendedName>
</protein>
<evidence type="ECO:0000259" key="6">
    <source>
        <dbReference type="Pfam" id="PF00327"/>
    </source>
</evidence>
<organism evidence="7 8">
    <name type="scientific">Leptospira ryugenii</name>
    <dbReference type="NCBI Taxonomy" id="1917863"/>
    <lineage>
        <taxon>Bacteria</taxon>
        <taxon>Pseudomonadati</taxon>
        <taxon>Spirochaetota</taxon>
        <taxon>Spirochaetia</taxon>
        <taxon>Leptospirales</taxon>
        <taxon>Leptospiraceae</taxon>
        <taxon>Leptospira</taxon>
    </lineage>
</organism>
<evidence type="ECO:0000256" key="5">
    <source>
        <dbReference type="HAMAP-Rule" id="MF_01371"/>
    </source>
</evidence>
<name>A0A2P2DW99_9LEPT</name>
<dbReference type="InterPro" id="IPR036919">
    <property type="entry name" value="Ribo_uL30_ferredoxin-like_sf"/>
</dbReference>
<comment type="similarity">
    <text evidence="1 5">Belongs to the universal ribosomal protein uL30 family.</text>
</comment>
<dbReference type="RefSeq" id="WP_108973993.1">
    <property type="nucleotide sequence ID" value="NZ_BFBB01000002.1"/>
</dbReference>
<dbReference type="PIRSF" id="PIRSF002211">
    <property type="entry name" value="Ribosomal_L30_bac-type"/>
    <property type="match status" value="1"/>
</dbReference>
<keyword evidence="4 5" id="KW-0687">Ribonucleoprotein</keyword>
<dbReference type="HAMAP" id="MF_01371_B">
    <property type="entry name" value="Ribosomal_uL30_B"/>
    <property type="match status" value="1"/>
</dbReference>
<reference evidence="7 8" key="1">
    <citation type="submission" date="2018-02" db="EMBL/GenBank/DDBJ databases">
        <title>Novel Leptospira species isolated from soil and water in Japan.</title>
        <authorList>
            <person name="Nakao R."/>
            <person name="Masuzawa T."/>
        </authorList>
    </citation>
    <scope>NUCLEOTIDE SEQUENCE [LARGE SCALE GENOMIC DNA]</scope>
    <source>
        <strain evidence="7 8">YH101</strain>
    </source>
</reference>
<comment type="caution">
    <text evidence="7">The sequence shown here is derived from an EMBL/GenBank/DDBJ whole genome shotgun (WGS) entry which is preliminary data.</text>
</comment>
<evidence type="ECO:0000313" key="7">
    <source>
        <dbReference type="EMBL" id="GBF48903.1"/>
    </source>
</evidence>
<dbReference type="NCBIfam" id="TIGR01308">
    <property type="entry name" value="rpmD_bact"/>
    <property type="match status" value="1"/>
</dbReference>
<dbReference type="CDD" id="cd01658">
    <property type="entry name" value="Ribosomal_L30"/>
    <property type="match status" value="1"/>
</dbReference>
<evidence type="ECO:0000313" key="8">
    <source>
        <dbReference type="Proteomes" id="UP000245133"/>
    </source>
</evidence>
<dbReference type="PANTHER" id="PTHR15892:SF2">
    <property type="entry name" value="LARGE RIBOSOMAL SUBUNIT PROTEIN UL30M"/>
    <property type="match status" value="1"/>
</dbReference>
<dbReference type="GO" id="GO:0006412">
    <property type="term" value="P:translation"/>
    <property type="evidence" value="ECO:0007669"/>
    <property type="project" value="UniProtKB-UniRule"/>
</dbReference>
<dbReference type="Gene3D" id="3.30.1390.20">
    <property type="entry name" value="Ribosomal protein L30, ferredoxin-like fold domain"/>
    <property type="match status" value="1"/>
</dbReference>
<dbReference type="SUPFAM" id="SSF55129">
    <property type="entry name" value="Ribosomal protein L30p/L7e"/>
    <property type="match status" value="1"/>
</dbReference>
<sequence>MEEVLVTQQKSSIGVLPIHRQTLIALGLKKKGQTRKHKVTPQIQGMLRQVGYLLKIEKVK</sequence>
<dbReference type="EMBL" id="BFBB01000002">
    <property type="protein sequence ID" value="GBF48903.1"/>
    <property type="molecule type" value="Genomic_DNA"/>
</dbReference>
<evidence type="ECO:0000256" key="2">
    <source>
        <dbReference type="ARBA" id="ARBA00011838"/>
    </source>
</evidence>
<proteinExistence type="inferred from homology"/>
<accession>A0A2P2DW99</accession>
<dbReference type="InterPro" id="IPR005996">
    <property type="entry name" value="Ribosomal_uL30_bac-type"/>
</dbReference>
<dbReference type="GO" id="GO:0022625">
    <property type="term" value="C:cytosolic large ribosomal subunit"/>
    <property type="evidence" value="ECO:0007669"/>
    <property type="project" value="TreeGrafter"/>
</dbReference>
<dbReference type="Proteomes" id="UP000245133">
    <property type="component" value="Unassembled WGS sequence"/>
</dbReference>
<dbReference type="InterPro" id="IPR016082">
    <property type="entry name" value="Ribosomal_uL30_ferredoxin-like"/>
</dbReference>
<comment type="subunit">
    <text evidence="2 5">Part of the 50S ribosomal subunit.</text>
</comment>
<dbReference type="Pfam" id="PF00327">
    <property type="entry name" value="Ribosomal_L30"/>
    <property type="match status" value="1"/>
</dbReference>
<dbReference type="AlphaFoldDB" id="A0A2P2DW99"/>